<feature type="compositionally biased region" description="Polar residues" evidence="1">
    <location>
        <begin position="1"/>
        <end position="34"/>
    </location>
</feature>
<dbReference type="WBParaSite" id="ASIM_0001674301-mRNA-1">
    <property type="protein sequence ID" value="ASIM_0001674301-mRNA-1"/>
    <property type="gene ID" value="ASIM_0001674301"/>
</dbReference>
<dbReference type="AlphaFoldDB" id="A0A0M3K702"/>
<sequence length="341" mass="38711">MGCANGCQSEKQKNVQNYGRTDEGQSNLEETNGRGSSGEPIRNIMRENCKDWCISPDCLAQMIGFVSFDRLFDSSAMSDYIEQDLNDKNEKVFHMKNLKSIEHIQQFVVELEPIKRATSDKSIRERGMRMSEPENRAAYIEGKRRLIELMKEFHGTTVEVPYDKLQLRYKERFGVELSRKELTRLFGNKKILEVIALEFHGEISIIQVYPLTLMLSSAHVEDIVDDNPPVNTIDNASGTKNLTLFSSKESVQRDGQQIISELTNNGSKLGKYGSDTTLQSAVETEASTLTAQSNRCVQPSLRLFIHGDRVLCQSTHPVRVQVYYCHCCAHCQCSDFDNSKM</sequence>
<feature type="region of interest" description="Disordered" evidence="1">
    <location>
        <begin position="1"/>
        <end position="41"/>
    </location>
</feature>
<dbReference type="Proteomes" id="UP000267096">
    <property type="component" value="Unassembled WGS sequence"/>
</dbReference>
<evidence type="ECO:0000313" key="6">
    <source>
        <dbReference type="WBParaSite" id="ASIM_0001674301-mRNA-1"/>
    </source>
</evidence>
<protein>
    <submittedName>
        <fullName evidence="6">HTH OST-type domain-containing protein</fullName>
    </submittedName>
</protein>
<name>A0A0M3K702_ANISI</name>
<evidence type="ECO:0000259" key="2">
    <source>
        <dbReference type="Pfam" id="PF24359"/>
    </source>
</evidence>
<reference evidence="4 5" key="2">
    <citation type="submission" date="2018-11" db="EMBL/GenBank/DDBJ databases">
        <authorList>
            <consortium name="Pathogen Informatics"/>
        </authorList>
    </citation>
    <scope>NUCLEOTIDE SEQUENCE [LARGE SCALE GENOMIC DNA]</scope>
</reference>
<evidence type="ECO:0000313" key="5">
    <source>
        <dbReference type="Proteomes" id="UP000267096"/>
    </source>
</evidence>
<dbReference type="EMBL" id="UYRR01032851">
    <property type="protein sequence ID" value="VDK56985.1"/>
    <property type="molecule type" value="Genomic_DNA"/>
</dbReference>
<evidence type="ECO:0000259" key="3">
    <source>
        <dbReference type="Pfam" id="PF24360"/>
    </source>
</evidence>
<accession>A0A0M3K702</accession>
<keyword evidence="5" id="KW-1185">Reference proteome</keyword>
<feature type="domain" description="DUF7515" evidence="2">
    <location>
        <begin position="49"/>
        <end position="102"/>
    </location>
</feature>
<dbReference type="InterPro" id="IPR055937">
    <property type="entry name" value="DUF7515"/>
</dbReference>
<proteinExistence type="predicted"/>
<evidence type="ECO:0000313" key="4">
    <source>
        <dbReference type="EMBL" id="VDK56985.1"/>
    </source>
</evidence>
<dbReference type="InterPro" id="IPR055938">
    <property type="entry name" value="DUF7516"/>
</dbReference>
<feature type="domain" description="DUF7516" evidence="3">
    <location>
        <begin position="140"/>
        <end position="221"/>
    </location>
</feature>
<reference evidence="6" key="1">
    <citation type="submission" date="2017-02" db="UniProtKB">
        <authorList>
            <consortium name="WormBaseParasite"/>
        </authorList>
    </citation>
    <scope>IDENTIFICATION</scope>
</reference>
<dbReference type="Pfam" id="PF24359">
    <property type="entry name" value="DUF7515"/>
    <property type="match status" value="1"/>
</dbReference>
<dbReference type="Pfam" id="PF24360">
    <property type="entry name" value="DUF7516"/>
    <property type="match status" value="1"/>
</dbReference>
<evidence type="ECO:0000256" key="1">
    <source>
        <dbReference type="SAM" id="MobiDB-lite"/>
    </source>
</evidence>
<dbReference type="OrthoDB" id="5871534at2759"/>
<organism evidence="6">
    <name type="scientific">Anisakis simplex</name>
    <name type="common">Herring worm</name>
    <dbReference type="NCBI Taxonomy" id="6269"/>
    <lineage>
        <taxon>Eukaryota</taxon>
        <taxon>Metazoa</taxon>
        <taxon>Ecdysozoa</taxon>
        <taxon>Nematoda</taxon>
        <taxon>Chromadorea</taxon>
        <taxon>Rhabditida</taxon>
        <taxon>Spirurina</taxon>
        <taxon>Ascaridomorpha</taxon>
        <taxon>Ascaridoidea</taxon>
        <taxon>Anisakidae</taxon>
        <taxon>Anisakis</taxon>
        <taxon>Anisakis simplex complex</taxon>
    </lineage>
</organism>
<gene>
    <name evidence="4" type="ORF">ASIM_LOCUS16150</name>
</gene>